<evidence type="ECO:0000256" key="1">
    <source>
        <dbReference type="SAM" id="Coils"/>
    </source>
</evidence>
<protein>
    <submittedName>
        <fullName evidence="2">Uncharacterized protein</fullName>
    </submittedName>
</protein>
<dbReference type="AlphaFoldDB" id="A0A919XST4"/>
<comment type="caution">
    <text evidence="2">The sequence shown here is derived from an EMBL/GenBank/DDBJ whole genome shotgun (WGS) entry which is preliminary data.</text>
</comment>
<organism evidence="2 3">
    <name type="scientific">Paenibacillus antibioticophila</name>
    <dbReference type="NCBI Taxonomy" id="1274374"/>
    <lineage>
        <taxon>Bacteria</taxon>
        <taxon>Bacillati</taxon>
        <taxon>Bacillota</taxon>
        <taxon>Bacilli</taxon>
        <taxon>Bacillales</taxon>
        <taxon>Paenibacillaceae</taxon>
        <taxon>Paenibacillus</taxon>
    </lineage>
</organism>
<accession>A0A919XST4</accession>
<dbReference type="SUPFAM" id="SSF57997">
    <property type="entry name" value="Tropomyosin"/>
    <property type="match status" value="1"/>
</dbReference>
<gene>
    <name evidence="2" type="ORF">J41TS12_08830</name>
</gene>
<sequence length="310" mass="36378">MFKEMNERLLELKEQGHRLEKVEKRLDELRKELSWLRESRRLAETRLAAEEKDVERLTRVSISNLLYTVLGKKAEQLEQEKREVVAAKLKFDGAEHALRSSEEQLELLERELQKLKYWKNDYDRLFKAKEAQMLSENPELKGLSEALAALKAERRELQEAIRAGQSLRQHLQEAEKGLSSAKDWGTYDMLGGGMISTSIKHSRLDEAMDHIHAAQHEMRRFERELHDVGIHDFGKFLEMSGLLRFSDYFFDGLIVDWMVQGRIKEALEQVQGRVDEVNRIVSQLESLKRRKDSETENIHRKYVALIENYS</sequence>
<keyword evidence="1" id="KW-0175">Coiled coil</keyword>
<feature type="coiled-coil region" evidence="1">
    <location>
        <begin position="267"/>
        <end position="297"/>
    </location>
</feature>
<dbReference type="RefSeq" id="WP_212938407.1">
    <property type="nucleotide sequence ID" value="NZ_BORR01000003.1"/>
</dbReference>
<dbReference type="EMBL" id="BORR01000003">
    <property type="protein sequence ID" value="GIO36022.1"/>
    <property type="molecule type" value="Genomic_DNA"/>
</dbReference>
<evidence type="ECO:0000313" key="3">
    <source>
        <dbReference type="Proteomes" id="UP000681162"/>
    </source>
</evidence>
<feature type="coiled-coil region" evidence="1">
    <location>
        <begin position="2"/>
        <end position="167"/>
    </location>
</feature>
<proteinExistence type="predicted"/>
<keyword evidence="3" id="KW-1185">Reference proteome</keyword>
<evidence type="ECO:0000313" key="2">
    <source>
        <dbReference type="EMBL" id="GIO36022.1"/>
    </source>
</evidence>
<reference evidence="2 3" key="1">
    <citation type="submission" date="2021-03" db="EMBL/GenBank/DDBJ databases">
        <title>Antimicrobial resistance genes in bacteria isolated from Japanese honey, and their potential for conferring macrolide and lincosamide resistance in the American foulbrood pathogen Paenibacillus larvae.</title>
        <authorList>
            <person name="Okamoto M."/>
            <person name="Kumagai M."/>
            <person name="Kanamori H."/>
            <person name="Takamatsu D."/>
        </authorList>
    </citation>
    <scope>NUCLEOTIDE SEQUENCE [LARGE SCALE GENOMIC DNA]</scope>
    <source>
        <strain evidence="2 3">J41TS12</strain>
    </source>
</reference>
<dbReference type="Proteomes" id="UP000681162">
    <property type="component" value="Unassembled WGS sequence"/>
</dbReference>
<name>A0A919XST4_9BACL</name>